<evidence type="ECO:0000313" key="2">
    <source>
        <dbReference type="EMBL" id="KAF2837768.1"/>
    </source>
</evidence>
<sequence length="192" mass="21347">MSFAKHTVQYPLSTSFQDPVGAGVTATVNPSILWGFRGCFDLTILHHGSVRHYYANQAKPVSLSLQLRWAEQIMASVNFIYSRNVLHSDIPCNNILLDEGFNAKLADFAGSSIDGEEALIGYDTSREHPEYEITDVSTGSEIFVLGSTFSEIMTGSQPYKELSDEEIACAYRGRMYPSLVSLPAFKDIIHKR</sequence>
<dbReference type="GO" id="GO:0004672">
    <property type="term" value="F:protein kinase activity"/>
    <property type="evidence" value="ECO:0007669"/>
    <property type="project" value="InterPro"/>
</dbReference>
<evidence type="ECO:0000313" key="3">
    <source>
        <dbReference type="Proteomes" id="UP000799429"/>
    </source>
</evidence>
<dbReference type="GO" id="GO:0005524">
    <property type="term" value="F:ATP binding"/>
    <property type="evidence" value="ECO:0007669"/>
    <property type="project" value="InterPro"/>
</dbReference>
<dbReference type="Pfam" id="PF07714">
    <property type="entry name" value="PK_Tyr_Ser-Thr"/>
    <property type="match status" value="1"/>
</dbReference>
<dbReference type="Proteomes" id="UP000799429">
    <property type="component" value="Unassembled WGS sequence"/>
</dbReference>
<keyword evidence="3" id="KW-1185">Reference proteome</keyword>
<dbReference type="InterPro" id="IPR001245">
    <property type="entry name" value="Ser-Thr/Tyr_kinase_cat_dom"/>
</dbReference>
<dbReference type="PANTHER" id="PTHR24362">
    <property type="entry name" value="SERINE/THREONINE-PROTEIN KINASE NEK"/>
    <property type="match status" value="1"/>
</dbReference>
<organism evidence="2 3">
    <name type="scientific">Patellaria atrata CBS 101060</name>
    <dbReference type="NCBI Taxonomy" id="1346257"/>
    <lineage>
        <taxon>Eukaryota</taxon>
        <taxon>Fungi</taxon>
        <taxon>Dikarya</taxon>
        <taxon>Ascomycota</taxon>
        <taxon>Pezizomycotina</taxon>
        <taxon>Dothideomycetes</taxon>
        <taxon>Dothideomycetes incertae sedis</taxon>
        <taxon>Patellariales</taxon>
        <taxon>Patellariaceae</taxon>
        <taxon>Patellaria</taxon>
    </lineage>
</organism>
<dbReference type="InterPro" id="IPR011009">
    <property type="entry name" value="Kinase-like_dom_sf"/>
</dbReference>
<feature type="domain" description="Protein kinase" evidence="1">
    <location>
        <begin position="1"/>
        <end position="192"/>
    </location>
</feature>
<dbReference type="PROSITE" id="PS50011">
    <property type="entry name" value="PROTEIN_KINASE_DOM"/>
    <property type="match status" value="1"/>
</dbReference>
<dbReference type="AlphaFoldDB" id="A0A9P4S9Z2"/>
<gene>
    <name evidence="2" type="ORF">M501DRAFT_937097</name>
</gene>
<protein>
    <recommendedName>
        <fullName evidence="1">Protein kinase domain-containing protein</fullName>
    </recommendedName>
</protein>
<proteinExistence type="predicted"/>
<comment type="caution">
    <text evidence="2">The sequence shown here is derived from an EMBL/GenBank/DDBJ whole genome shotgun (WGS) entry which is preliminary data.</text>
</comment>
<name>A0A9P4S9Z2_9PEZI</name>
<dbReference type="Gene3D" id="1.10.510.10">
    <property type="entry name" value="Transferase(Phosphotransferase) domain 1"/>
    <property type="match status" value="1"/>
</dbReference>
<dbReference type="EMBL" id="MU006098">
    <property type="protein sequence ID" value="KAF2837768.1"/>
    <property type="molecule type" value="Genomic_DNA"/>
</dbReference>
<dbReference type="InterPro" id="IPR000719">
    <property type="entry name" value="Prot_kinase_dom"/>
</dbReference>
<dbReference type="PANTHER" id="PTHR24362:SF309">
    <property type="entry name" value="PROTEIN KINASE DOMAIN-CONTAINING PROTEIN"/>
    <property type="match status" value="1"/>
</dbReference>
<reference evidence="2" key="1">
    <citation type="journal article" date="2020" name="Stud. Mycol.">
        <title>101 Dothideomycetes genomes: a test case for predicting lifestyles and emergence of pathogens.</title>
        <authorList>
            <person name="Haridas S."/>
            <person name="Albert R."/>
            <person name="Binder M."/>
            <person name="Bloem J."/>
            <person name="Labutti K."/>
            <person name="Salamov A."/>
            <person name="Andreopoulos B."/>
            <person name="Baker S."/>
            <person name="Barry K."/>
            <person name="Bills G."/>
            <person name="Bluhm B."/>
            <person name="Cannon C."/>
            <person name="Castanera R."/>
            <person name="Culley D."/>
            <person name="Daum C."/>
            <person name="Ezra D."/>
            <person name="Gonzalez J."/>
            <person name="Henrissat B."/>
            <person name="Kuo A."/>
            <person name="Liang C."/>
            <person name="Lipzen A."/>
            <person name="Lutzoni F."/>
            <person name="Magnuson J."/>
            <person name="Mondo S."/>
            <person name="Nolan M."/>
            <person name="Ohm R."/>
            <person name="Pangilinan J."/>
            <person name="Park H.-J."/>
            <person name="Ramirez L."/>
            <person name="Alfaro M."/>
            <person name="Sun H."/>
            <person name="Tritt A."/>
            <person name="Yoshinaga Y."/>
            <person name="Zwiers L.-H."/>
            <person name="Turgeon B."/>
            <person name="Goodwin S."/>
            <person name="Spatafora J."/>
            <person name="Crous P."/>
            <person name="Grigoriev I."/>
        </authorList>
    </citation>
    <scope>NUCLEOTIDE SEQUENCE</scope>
    <source>
        <strain evidence="2">CBS 101060</strain>
    </source>
</reference>
<dbReference type="OrthoDB" id="1668230at2759"/>
<dbReference type="SUPFAM" id="SSF56112">
    <property type="entry name" value="Protein kinase-like (PK-like)"/>
    <property type="match status" value="1"/>
</dbReference>
<evidence type="ECO:0000259" key="1">
    <source>
        <dbReference type="PROSITE" id="PS50011"/>
    </source>
</evidence>
<accession>A0A9P4S9Z2</accession>